<dbReference type="InterPro" id="IPR004046">
    <property type="entry name" value="GST_C"/>
</dbReference>
<dbReference type="SUPFAM" id="SSF50677">
    <property type="entry name" value="ValRS/IleRS/LeuRS editing domain"/>
    <property type="match status" value="1"/>
</dbReference>
<dbReference type="GO" id="GO:0005524">
    <property type="term" value="F:ATP binding"/>
    <property type="evidence" value="ECO:0007669"/>
    <property type="project" value="UniProtKB-KW"/>
</dbReference>
<dbReference type="InterPro" id="IPR036282">
    <property type="entry name" value="Glutathione-S-Trfase_C_sf"/>
</dbReference>
<evidence type="ECO:0000256" key="4">
    <source>
        <dbReference type="ARBA" id="ARBA00022741"/>
    </source>
</evidence>
<feature type="region of interest" description="Disordered" evidence="9">
    <location>
        <begin position="779"/>
        <end position="866"/>
    </location>
</feature>
<evidence type="ECO:0000256" key="8">
    <source>
        <dbReference type="ARBA" id="ARBA00029936"/>
    </source>
</evidence>
<feature type="compositionally biased region" description="Low complexity" evidence="9">
    <location>
        <begin position="779"/>
        <end position="794"/>
    </location>
</feature>
<feature type="region of interest" description="Disordered" evidence="9">
    <location>
        <begin position="306"/>
        <end position="327"/>
    </location>
</feature>
<name>A0A060XV94_ONCMY</name>
<dbReference type="STRING" id="8022.A0A060XV94"/>
<organism evidence="12 13">
    <name type="scientific">Oncorhynchus mykiss</name>
    <name type="common">Rainbow trout</name>
    <name type="synonym">Salmo gairdneri</name>
    <dbReference type="NCBI Taxonomy" id="8022"/>
    <lineage>
        <taxon>Eukaryota</taxon>
        <taxon>Metazoa</taxon>
        <taxon>Chordata</taxon>
        <taxon>Craniata</taxon>
        <taxon>Vertebrata</taxon>
        <taxon>Euteleostomi</taxon>
        <taxon>Actinopterygii</taxon>
        <taxon>Neopterygii</taxon>
        <taxon>Teleostei</taxon>
        <taxon>Protacanthopterygii</taxon>
        <taxon>Salmoniformes</taxon>
        <taxon>Salmonidae</taxon>
        <taxon>Salmoninae</taxon>
        <taxon>Oncorhynchus</taxon>
    </lineage>
</organism>
<dbReference type="InterPro" id="IPR001412">
    <property type="entry name" value="aa-tRNA-synth_I_CS"/>
</dbReference>
<dbReference type="FunFam" id="3.40.50.620:FF:000457">
    <property type="entry name" value="Predicted protein"/>
    <property type="match status" value="1"/>
</dbReference>
<dbReference type="InterPro" id="IPR009080">
    <property type="entry name" value="tRNAsynth_Ia_anticodon-bd"/>
</dbReference>
<dbReference type="InterPro" id="IPR014729">
    <property type="entry name" value="Rossmann-like_a/b/a_fold"/>
</dbReference>
<dbReference type="GO" id="GO:0005829">
    <property type="term" value="C:cytosol"/>
    <property type="evidence" value="ECO:0007669"/>
    <property type="project" value="TreeGrafter"/>
</dbReference>
<dbReference type="GO" id="GO:0004832">
    <property type="term" value="F:valine-tRNA ligase activity"/>
    <property type="evidence" value="ECO:0007669"/>
    <property type="project" value="UniProtKB-EC"/>
</dbReference>
<dbReference type="PaxDb" id="8022-A0A060XV94"/>
<evidence type="ECO:0000256" key="3">
    <source>
        <dbReference type="ARBA" id="ARBA00022598"/>
    </source>
</evidence>
<dbReference type="SUPFAM" id="SSF47323">
    <property type="entry name" value="Anticodon-binding domain of a subclass of class I aminoacyl-tRNA synthetases"/>
    <property type="match status" value="1"/>
</dbReference>
<dbReference type="Gene3D" id="1.20.1050.10">
    <property type="match status" value="1"/>
</dbReference>
<proteinExistence type="inferred from homology"/>
<keyword evidence="10" id="KW-0732">Signal</keyword>
<dbReference type="EMBL" id="FR905699">
    <property type="protein sequence ID" value="CDQ81054.1"/>
    <property type="molecule type" value="Genomic_DNA"/>
</dbReference>
<comment type="similarity">
    <text evidence="1">Belongs to the class-I aminoacyl-tRNA synthetase family.</text>
</comment>
<dbReference type="InterPro" id="IPR033705">
    <property type="entry name" value="Anticodon_Ia_Val"/>
</dbReference>
<evidence type="ECO:0000313" key="13">
    <source>
        <dbReference type="Proteomes" id="UP000193380"/>
    </source>
</evidence>
<feature type="domain" description="GST C-terminal" evidence="11">
    <location>
        <begin position="632"/>
        <end position="770"/>
    </location>
</feature>
<dbReference type="GO" id="GO:0002161">
    <property type="term" value="F:aminoacyl-tRNA deacylase activity"/>
    <property type="evidence" value="ECO:0007669"/>
    <property type="project" value="InterPro"/>
</dbReference>
<evidence type="ECO:0000256" key="5">
    <source>
        <dbReference type="ARBA" id="ARBA00022840"/>
    </source>
</evidence>
<feature type="compositionally biased region" description="Basic and acidic residues" evidence="9">
    <location>
        <begin position="797"/>
        <end position="847"/>
    </location>
</feature>
<dbReference type="PANTHER" id="PTHR11946:SF109">
    <property type="entry name" value="VALINE--TRNA LIGASE"/>
    <property type="match status" value="1"/>
</dbReference>
<dbReference type="Proteomes" id="UP000193380">
    <property type="component" value="Unassembled WGS sequence"/>
</dbReference>
<reference evidence="12" key="2">
    <citation type="submission" date="2014-03" db="EMBL/GenBank/DDBJ databases">
        <authorList>
            <person name="Genoscope - CEA"/>
        </authorList>
    </citation>
    <scope>NUCLEOTIDE SEQUENCE</scope>
</reference>
<evidence type="ECO:0000256" key="10">
    <source>
        <dbReference type="SAM" id="SignalP"/>
    </source>
</evidence>
<evidence type="ECO:0000313" key="12">
    <source>
        <dbReference type="EMBL" id="CDQ81054.1"/>
    </source>
</evidence>
<dbReference type="Pfam" id="PF00133">
    <property type="entry name" value="tRNA-synt_1"/>
    <property type="match status" value="2"/>
</dbReference>
<accession>A0A060XV94</accession>
<feature type="compositionally biased region" description="Acidic residues" evidence="9">
    <location>
        <begin position="109"/>
        <end position="123"/>
    </location>
</feature>
<dbReference type="InterPro" id="IPR025709">
    <property type="entry name" value="Leu_tRNA-synth_edit"/>
</dbReference>
<dbReference type="PROSITE" id="PS00178">
    <property type="entry name" value="AA_TRNA_LIGASE_I"/>
    <property type="match status" value="1"/>
</dbReference>
<dbReference type="InterPro" id="IPR002303">
    <property type="entry name" value="Valyl-tRNA_ligase"/>
</dbReference>
<evidence type="ECO:0000259" key="11">
    <source>
        <dbReference type="PROSITE" id="PS50405"/>
    </source>
</evidence>
<dbReference type="CDD" id="cd07962">
    <property type="entry name" value="Anticodon_Ia_Val"/>
    <property type="match status" value="1"/>
</dbReference>
<dbReference type="FunFam" id="3.40.50.620:FF:000066">
    <property type="entry name" value="valine--tRNA ligase, mitochondrial"/>
    <property type="match status" value="1"/>
</dbReference>
<feature type="region of interest" description="Disordered" evidence="9">
    <location>
        <begin position="107"/>
        <end position="127"/>
    </location>
</feature>
<keyword evidence="4" id="KW-0547">Nucleotide-binding</keyword>
<dbReference type="InterPro" id="IPR009008">
    <property type="entry name" value="Val/Leu/Ile-tRNA-synth_edit"/>
</dbReference>
<dbReference type="Gene3D" id="1.10.730.10">
    <property type="entry name" value="Isoleucyl-tRNA Synthetase, Domain 1"/>
    <property type="match status" value="2"/>
</dbReference>
<dbReference type="PROSITE" id="PS50405">
    <property type="entry name" value="GST_CTER"/>
    <property type="match status" value="1"/>
</dbReference>
<sequence>MLLLRWCPAGVSVSTAGWAGWIWLGLTLTLELSLPVTALSEPDPGFSLCRQSFYRQTPPLGLSVGGGPLLTPLCHRLPGGQAFATLYHPTCDAAVYSAFHLSQGWGTEKEEEDARGEEKEDEGSQVMTPALLQGDVAGGKPQAHSDSPLHQWGSLARELIQSSVLPQCGSTGGQLYVLTGATGLRLGSGMEEGGDGGCEAGVQWSAVCCAGPEGQSGFSVGVVRETGGGERVVSVKELEHMIGVTDLFSEGCGEADGDTEGDIVTLLSDVMVGVVEKQRAVARPDAIEETLDETTDRSIEALPADTEPLITPSVDNETLASESDSESSSNPLVYIITSSVSLLMAPLRPVVSTLIGIPGQVAFVLQEDLGVLSALPGDILSVFYNMASDLVSGVGSVTGLILGVGEMCFSTLYCITAPLVGSLFTSCQDGVTGVGTLAWDGVGIFRGIVDSAWWVSRVVGDQAWEQGGGFVGSVVSEMGGQVKAVGGGMGKLAWRCGNGVGNMVRLAGGLVVGSTETVVENVMEVFGQDQNCGWFGSTENLDSFNLHIHNTAIIGLTESMDKCHCQFGKGIFTGRLDVAEMNLTKASFEPNMSATLRKTADYLHCLSGTHELTSLSYSFKGMASLYISPHPDDFRSLMALVAAEFCPSRPCTLIEDPPASLALFADNELTPVSCAWLDKKLQQSSHAEMMHVLNVLDKNLESRTFLVGNSLTLADIAVATAALLPFKYALEPSNRRALTNVTRWFLTCVNQSQFVNVLGQISLCEKMVPVTPRPSVAPVPAANANPTADANAVNGKPKTEAQLKKEAKSREKLEKFQQKKKMEEKKKQEKKLAPPTEKKAKPEKKDLGVISYDVPTPPGEKKDVLSPLPDSYSPQYVEAAWYSWWEKQGYFKPEYGRKSISEPNPRGVFMMCIPPPNVTGSLHLGHALTNAIQDCLTRWHRMRGETTLWNPGCDHAGIATQVVVEKKLMRERGMSRHDLGRDQFIQEVWKWKNEKGDRIYHQLKKLGSSLDWDRACFTMDPKLSNAVQEAFIRLHEDGVIYRSKRLVNWSCTLNSPISDIEVDKKELTGRTLLQGQSGVWSTGLLLLQDRGIRERGESFWTGEIQGHGFILSVSVNYVNCSLPFFLPLFLSSLIKCLTEVIVATTRIETMLGDSAVAVHPADPRHQHLKGKVVLHPFCDRMMPIVFEFVDINFGTGAVKITPAHDHNDYEVGNRHNLAFINILDENGLLINVPAPFLVQYTPTSSSPGTVHSHNFFTWYMCNTGFPLSVQTQDLSVFYPGSLLETGHDILFFWVARMVMMGLKLTGKLPFKEVYLHAVVRDAHGRKMSKSLGNVIDPLDVITGISLEGLYAQLQDSNLDPVEVEKAKQGQQSDYPTGIPECGTDALRFALCAYTSQGRDIDMDVNRILGYRNFCNKLWNAVKFAMRTLGGNFVPSEKAQLCGEESVSDRWILSRRGSLCDIYLVSLFVCEGGECEASGSQSQAVVCRQTLFTGLCLLAPIMPFVGEELYQRLPRRRSQDDHASIHFCWHSEDVDRQMEFVMTVLRADYNLTKTHADCYLQCIDSETMSLVEQYSLQIQTIQPVPATGAVPEGCAVAIASDRCTVHLVLKGLIDLEKEVAKLTMKKSDYKEKVPVKVQDLDAEKVRRGRECYYSGFGKWGIPTVKTFCLALLVK</sequence>
<evidence type="ECO:0000256" key="6">
    <source>
        <dbReference type="ARBA" id="ARBA00022917"/>
    </source>
</evidence>
<gene>
    <name evidence="12" type="ORF">GSONMT00028601001</name>
</gene>
<evidence type="ECO:0000256" key="7">
    <source>
        <dbReference type="ARBA" id="ARBA00023146"/>
    </source>
</evidence>
<protein>
    <recommendedName>
        <fullName evidence="2">valine--tRNA ligase</fullName>
        <ecNumber evidence="2">6.1.1.9</ecNumber>
    </recommendedName>
    <alternativeName>
        <fullName evidence="8">Valyl-tRNA synthetase</fullName>
    </alternativeName>
</protein>
<dbReference type="Gene3D" id="3.90.740.10">
    <property type="entry name" value="Valyl/Leucyl/Isoleucyl-tRNA synthetase, editing domain"/>
    <property type="match status" value="1"/>
</dbReference>
<dbReference type="EC" id="6.1.1.9" evidence="2"/>
<keyword evidence="5" id="KW-0067">ATP-binding</keyword>
<feature type="chain" id="PRO_5001591475" description="valine--tRNA ligase" evidence="10">
    <location>
        <begin position="39"/>
        <end position="1673"/>
    </location>
</feature>
<dbReference type="SUPFAM" id="SSF47616">
    <property type="entry name" value="GST C-terminal domain-like"/>
    <property type="match status" value="1"/>
</dbReference>
<dbReference type="GO" id="GO:0006438">
    <property type="term" value="P:valyl-tRNA aminoacylation"/>
    <property type="evidence" value="ECO:0007669"/>
    <property type="project" value="InterPro"/>
</dbReference>
<evidence type="ECO:0000256" key="1">
    <source>
        <dbReference type="ARBA" id="ARBA00005594"/>
    </source>
</evidence>
<dbReference type="FunFam" id="3.90.740.10:FF:000030">
    <property type="entry name" value="valine--tRNA ligase"/>
    <property type="match status" value="1"/>
</dbReference>
<keyword evidence="7" id="KW-0030">Aminoacyl-tRNA synthetase</keyword>
<dbReference type="Gene3D" id="3.40.50.620">
    <property type="entry name" value="HUPs"/>
    <property type="match status" value="2"/>
</dbReference>
<evidence type="ECO:0000256" key="9">
    <source>
        <dbReference type="SAM" id="MobiDB-lite"/>
    </source>
</evidence>
<dbReference type="PRINTS" id="PR00986">
    <property type="entry name" value="TRNASYNTHVAL"/>
</dbReference>
<feature type="signal peptide" evidence="10">
    <location>
        <begin position="1"/>
        <end position="38"/>
    </location>
</feature>
<evidence type="ECO:0000256" key="2">
    <source>
        <dbReference type="ARBA" id="ARBA00013169"/>
    </source>
</evidence>
<dbReference type="Pfam" id="PF13603">
    <property type="entry name" value="tRNA-synt_1_2"/>
    <property type="match status" value="1"/>
</dbReference>
<dbReference type="PANTHER" id="PTHR11946">
    <property type="entry name" value="VALYL-TRNA SYNTHETASES"/>
    <property type="match status" value="1"/>
</dbReference>
<dbReference type="SUPFAM" id="SSF52374">
    <property type="entry name" value="Nucleotidylyl transferase"/>
    <property type="match status" value="1"/>
</dbReference>
<dbReference type="InterPro" id="IPR002300">
    <property type="entry name" value="aa-tRNA-synth_Ia"/>
</dbReference>
<dbReference type="InterPro" id="IPR010987">
    <property type="entry name" value="Glutathione-S-Trfase_C-like"/>
</dbReference>
<keyword evidence="6" id="KW-0648">Protein biosynthesis</keyword>
<dbReference type="Pfam" id="PF00043">
    <property type="entry name" value="GST_C"/>
    <property type="match status" value="1"/>
</dbReference>
<reference evidence="12" key="1">
    <citation type="journal article" date="2014" name="Nat. Commun.">
        <title>The rainbow trout genome provides novel insights into evolution after whole-genome duplication in vertebrates.</title>
        <authorList>
            <person name="Berthelot C."/>
            <person name="Brunet F."/>
            <person name="Chalopin D."/>
            <person name="Juanchich A."/>
            <person name="Bernard M."/>
            <person name="Noel B."/>
            <person name="Bento P."/>
            <person name="Da Silva C."/>
            <person name="Labadie K."/>
            <person name="Alberti A."/>
            <person name="Aury J.M."/>
            <person name="Louis A."/>
            <person name="Dehais P."/>
            <person name="Bardou P."/>
            <person name="Montfort J."/>
            <person name="Klopp C."/>
            <person name="Cabau C."/>
            <person name="Gaspin C."/>
            <person name="Thorgaard G.H."/>
            <person name="Boussaha M."/>
            <person name="Quillet E."/>
            <person name="Guyomard R."/>
            <person name="Galiana D."/>
            <person name="Bobe J."/>
            <person name="Volff J.N."/>
            <person name="Genet C."/>
            <person name="Wincker P."/>
            <person name="Jaillon O."/>
            <person name="Roest Crollius H."/>
            <person name="Guiguen Y."/>
        </authorList>
    </citation>
    <scope>NUCLEOTIDE SEQUENCE [LARGE SCALE GENOMIC DNA]</scope>
</reference>
<keyword evidence="3" id="KW-0436">Ligase</keyword>